<dbReference type="RefSeq" id="WP_348711478.1">
    <property type="nucleotide sequence ID" value="NZ_CAXIXY010000004.1"/>
</dbReference>
<protein>
    <recommendedName>
        <fullName evidence="4">Outer membrane protein with beta-barrel domain</fullName>
    </recommendedName>
</protein>
<dbReference type="Proteomes" id="UP001497416">
    <property type="component" value="Unassembled WGS sequence"/>
</dbReference>
<evidence type="ECO:0000313" key="3">
    <source>
        <dbReference type="Proteomes" id="UP001497416"/>
    </source>
</evidence>
<proteinExistence type="predicted"/>
<evidence type="ECO:0008006" key="4">
    <source>
        <dbReference type="Google" id="ProtNLM"/>
    </source>
</evidence>
<sequence length="200" mass="22279">MKKTLLSLLLLGATISTTFAQEEGKRQEVGINFSSLNSFGLTYRTGTATNLWRFSTMALNLNNSKTETDDPVSQGREDSNFGIRVSVGKEFRKDVTKHLEFRYGFDLAFSYNQNKSTNNNTVSFYEQEGTVYTPSVAGVIGFNYVFNEHLAFGVEVLPRFSYRTGESTETNGTTVTNSDISGYSFGFGNSPAQLSLSYRF</sequence>
<organism evidence="2 3">
    <name type="scientific">Tenacibaculum platacis</name>
    <dbReference type="NCBI Taxonomy" id="3137852"/>
    <lineage>
        <taxon>Bacteria</taxon>
        <taxon>Pseudomonadati</taxon>
        <taxon>Bacteroidota</taxon>
        <taxon>Flavobacteriia</taxon>
        <taxon>Flavobacteriales</taxon>
        <taxon>Flavobacteriaceae</taxon>
        <taxon>Tenacibaculum</taxon>
    </lineage>
</organism>
<accession>A0ABP1EKH3</accession>
<dbReference type="EMBL" id="CAXIXY010000004">
    <property type="protein sequence ID" value="CAL2083258.1"/>
    <property type="molecule type" value="Genomic_DNA"/>
</dbReference>
<reference evidence="2 3" key="1">
    <citation type="submission" date="2024-05" db="EMBL/GenBank/DDBJ databases">
        <authorList>
            <person name="Duchaud E."/>
        </authorList>
    </citation>
    <scope>NUCLEOTIDE SEQUENCE [LARGE SCALE GENOMIC DNA]</scope>
    <source>
        <strain evidence="2">Ena-SAMPLE-TAB-13-05-2024-13:56:06:370-140302</strain>
    </source>
</reference>
<gene>
    <name evidence="2" type="ORF">T190607A01A_20105</name>
</gene>
<evidence type="ECO:0000256" key="1">
    <source>
        <dbReference type="SAM" id="SignalP"/>
    </source>
</evidence>
<keyword evidence="3" id="KW-1185">Reference proteome</keyword>
<comment type="caution">
    <text evidence="2">The sequence shown here is derived from an EMBL/GenBank/DDBJ whole genome shotgun (WGS) entry which is preliminary data.</text>
</comment>
<feature type="signal peptide" evidence="1">
    <location>
        <begin position="1"/>
        <end position="20"/>
    </location>
</feature>
<evidence type="ECO:0000313" key="2">
    <source>
        <dbReference type="EMBL" id="CAL2083258.1"/>
    </source>
</evidence>
<keyword evidence="1" id="KW-0732">Signal</keyword>
<feature type="chain" id="PRO_5047356979" description="Outer membrane protein with beta-barrel domain" evidence="1">
    <location>
        <begin position="21"/>
        <end position="200"/>
    </location>
</feature>
<name>A0ABP1EKH3_9FLAO</name>